<dbReference type="OrthoDB" id="9787579at2"/>
<evidence type="ECO:0000256" key="5">
    <source>
        <dbReference type="ARBA" id="ARBA00022982"/>
    </source>
</evidence>
<keyword evidence="5 6" id="KW-0249">Electron transport</keyword>
<dbReference type="HAMAP" id="MF_00479">
    <property type="entry name" value="RsxG_RnfG"/>
    <property type="match status" value="1"/>
</dbReference>
<sequence length="202" mass="20852">MNKILKNTVILTIITLVSGVALGGVYQITKEPIAKAQEEAKQEAYQQVFEDADAFEVLKVDAQEAADAVASAGVDDGAVIDEAVEAIQGGETIGYVITSTDPNGYGGDIQVSVGIQSDGTVSGIAILSISETAGLGMKAAEPDFYEQYSGKQTDHFYVSKDGGEGEEIDAISGATITSRAVTGAVNSSLGYFQNVLGGSADE</sequence>
<name>A0A3E3K6E8_9FIRM</name>
<evidence type="ECO:0000256" key="2">
    <source>
        <dbReference type="ARBA" id="ARBA00022553"/>
    </source>
</evidence>
<evidence type="ECO:0000313" key="8">
    <source>
        <dbReference type="EMBL" id="RGE90239.1"/>
    </source>
</evidence>
<comment type="function">
    <text evidence="6">Part of a membrane-bound complex that couples electron transfer with translocation of ions across the membrane.</text>
</comment>
<feature type="modified residue" description="FMN phosphoryl threonine" evidence="6">
    <location>
        <position position="175"/>
    </location>
</feature>
<dbReference type="GO" id="GO:0009055">
    <property type="term" value="F:electron transfer activity"/>
    <property type="evidence" value="ECO:0007669"/>
    <property type="project" value="InterPro"/>
</dbReference>
<keyword evidence="6" id="KW-1278">Translocase</keyword>
<keyword evidence="3 6" id="KW-0285">Flavoprotein</keyword>
<evidence type="ECO:0000256" key="3">
    <source>
        <dbReference type="ARBA" id="ARBA00022630"/>
    </source>
</evidence>
<feature type="domain" description="FMN-binding" evidence="7">
    <location>
        <begin position="104"/>
        <end position="192"/>
    </location>
</feature>
<dbReference type="SMART" id="SM00900">
    <property type="entry name" value="FMN_bind"/>
    <property type="match status" value="1"/>
</dbReference>
<keyword evidence="6" id="KW-0812">Transmembrane</keyword>
<dbReference type="EMBL" id="QVLX01000001">
    <property type="protein sequence ID" value="RGE90239.1"/>
    <property type="molecule type" value="Genomic_DNA"/>
</dbReference>
<dbReference type="RefSeq" id="WP_024732341.1">
    <property type="nucleotide sequence ID" value="NZ_CALBAT010000002.1"/>
</dbReference>
<reference evidence="8 9" key="1">
    <citation type="submission" date="2018-08" db="EMBL/GenBank/DDBJ databases">
        <title>A genome reference for cultivated species of the human gut microbiota.</title>
        <authorList>
            <person name="Zou Y."/>
            <person name="Xue W."/>
            <person name="Luo G."/>
        </authorList>
    </citation>
    <scope>NUCLEOTIDE SEQUENCE [LARGE SCALE GENOMIC DNA]</scope>
    <source>
        <strain evidence="8 9">AF37-2AT</strain>
    </source>
</reference>
<dbReference type="PANTHER" id="PTHR36118">
    <property type="entry name" value="ION-TRANSLOCATING OXIDOREDUCTASE COMPLEX SUBUNIT G"/>
    <property type="match status" value="1"/>
</dbReference>
<proteinExistence type="inferred from homology"/>
<dbReference type="Gene3D" id="3.90.1010.20">
    <property type="match status" value="1"/>
</dbReference>
<gene>
    <name evidence="6" type="primary">rnfG</name>
    <name evidence="8" type="ORF">DW016_03070</name>
</gene>
<dbReference type="EC" id="7.-.-.-" evidence="6"/>
<dbReference type="NCBIfam" id="TIGR01947">
    <property type="entry name" value="rnfG"/>
    <property type="match status" value="1"/>
</dbReference>
<keyword evidence="9" id="KW-1185">Reference proteome</keyword>
<evidence type="ECO:0000256" key="6">
    <source>
        <dbReference type="HAMAP-Rule" id="MF_00479"/>
    </source>
</evidence>
<dbReference type="Pfam" id="PF04205">
    <property type="entry name" value="FMN_bind"/>
    <property type="match status" value="1"/>
</dbReference>
<dbReference type="GO" id="GO:0005886">
    <property type="term" value="C:plasma membrane"/>
    <property type="evidence" value="ECO:0007669"/>
    <property type="project" value="UniProtKB-SubCell"/>
</dbReference>
<evidence type="ECO:0000259" key="7">
    <source>
        <dbReference type="SMART" id="SM00900"/>
    </source>
</evidence>
<dbReference type="Proteomes" id="UP000261080">
    <property type="component" value="Unassembled WGS sequence"/>
</dbReference>
<evidence type="ECO:0000313" key="9">
    <source>
        <dbReference type="Proteomes" id="UP000261080"/>
    </source>
</evidence>
<evidence type="ECO:0000256" key="1">
    <source>
        <dbReference type="ARBA" id="ARBA00022448"/>
    </source>
</evidence>
<keyword evidence="6" id="KW-1133">Transmembrane helix</keyword>
<dbReference type="GO" id="GO:0010181">
    <property type="term" value="F:FMN binding"/>
    <property type="evidence" value="ECO:0007669"/>
    <property type="project" value="InterPro"/>
</dbReference>
<keyword evidence="4 6" id="KW-0288">FMN</keyword>
<protein>
    <recommendedName>
        <fullName evidence="6">Ion-translocating oxidoreductase complex subunit G</fullName>
        <ecNumber evidence="6">7.-.-.-</ecNumber>
    </recommendedName>
    <alternativeName>
        <fullName evidence="6">Rnf electron transport complex subunit G</fullName>
    </alternativeName>
</protein>
<comment type="caution">
    <text evidence="8">The sequence shown here is derived from an EMBL/GenBank/DDBJ whole genome shotgun (WGS) entry which is preliminary data.</text>
</comment>
<organism evidence="8 9">
    <name type="scientific">Sellimonas intestinalis</name>
    <dbReference type="NCBI Taxonomy" id="1653434"/>
    <lineage>
        <taxon>Bacteria</taxon>
        <taxon>Bacillati</taxon>
        <taxon>Bacillota</taxon>
        <taxon>Clostridia</taxon>
        <taxon>Lachnospirales</taxon>
        <taxon>Lachnospiraceae</taxon>
        <taxon>Sellimonas</taxon>
    </lineage>
</organism>
<keyword evidence="2 6" id="KW-0597">Phosphoprotein</keyword>
<comment type="subunit">
    <text evidence="6">The complex is composed of six subunits: RnfA, RnfB, RnfC, RnfD, RnfE and RnfG.</text>
</comment>
<evidence type="ECO:0000256" key="4">
    <source>
        <dbReference type="ARBA" id="ARBA00022643"/>
    </source>
</evidence>
<dbReference type="GeneID" id="97192439"/>
<dbReference type="PANTHER" id="PTHR36118:SF1">
    <property type="entry name" value="ION-TRANSLOCATING OXIDOREDUCTASE COMPLEX SUBUNIT G"/>
    <property type="match status" value="1"/>
</dbReference>
<dbReference type="InterPro" id="IPR010209">
    <property type="entry name" value="Ion_transpt_RnfG/RsxG"/>
</dbReference>
<accession>A0A3E3K6E8</accession>
<keyword evidence="6" id="KW-1003">Cell membrane</keyword>
<comment type="similarity">
    <text evidence="6">Belongs to the RnfG family.</text>
</comment>
<keyword evidence="1 6" id="KW-0813">Transport</keyword>
<comment type="subcellular location">
    <subcellularLocation>
        <location evidence="6">Cell membrane</location>
        <topology evidence="6">Single-pass membrane protein</topology>
    </subcellularLocation>
</comment>
<comment type="cofactor">
    <cofactor evidence="6">
        <name>FMN</name>
        <dbReference type="ChEBI" id="CHEBI:58210"/>
    </cofactor>
</comment>
<dbReference type="InterPro" id="IPR007329">
    <property type="entry name" value="FMN-bd"/>
</dbReference>
<keyword evidence="6" id="KW-0472">Membrane</keyword>
<dbReference type="PIRSF" id="PIRSF006091">
    <property type="entry name" value="E_trnsport_RnfG"/>
    <property type="match status" value="1"/>
</dbReference>
<dbReference type="GO" id="GO:0022900">
    <property type="term" value="P:electron transport chain"/>
    <property type="evidence" value="ECO:0007669"/>
    <property type="project" value="UniProtKB-UniRule"/>
</dbReference>
<dbReference type="AlphaFoldDB" id="A0A3E3K6E8"/>